<sequence length="115" mass="12741">MTDFTGVYKLQSADNWAALLKEIGVDEGLVEKLNPTSGQFAITCNDGTYTLTQSSDHFNREMTFELGVEFDDKHLDGSPIKSLIIADGNKLIQTTKADDKELKVVREFNGNVVNI</sequence>
<gene>
    <name evidence="4" type="ORF">ONB1V03_LOCUS22626</name>
    <name evidence="3" type="ORF">ONB1V03_LOCUS9650</name>
</gene>
<reference evidence="3" key="1">
    <citation type="submission" date="2020-11" db="EMBL/GenBank/DDBJ databases">
        <authorList>
            <person name="Tran Van P."/>
        </authorList>
    </citation>
    <scope>NUCLEOTIDE SEQUENCE</scope>
</reference>
<comment type="similarity">
    <text evidence="1">Belongs to the calycin superfamily. Fatty-acid binding protein (FABP) family.</text>
</comment>
<dbReference type="Gene3D" id="2.40.128.20">
    <property type="match status" value="1"/>
</dbReference>
<dbReference type="PANTHER" id="PTHR11955">
    <property type="entry name" value="FATTY ACID BINDING PROTEIN"/>
    <property type="match status" value="1"/>
</dbReference>
<dbReference type="Proteomes" id="UP000728032">
    <property type="component" value="Unassembled WGS sequence"/>
</dbReference>
<feature type="non-terminal residue" evidence="3">
    <location>
        <position position="115"/>
    </location>
</feature>
<dbReference type="EMBL" id="CAJPVJ010006148">
    <property type="protein sequence ID" value="CAG2170179.1"/>
    <property type="molecule type" value="Genomic_DNA"/>
</dbReference>
<accession>A0A7R9QPF0</accession>
<organism evidence="3">
    <name type="scientific">Oppiella nova</name>
    <dbReference type="NCBI Taxonomy" id="334625"/>
    <lineage>
        <taxon>Eukaryota</taxon>
        <taxon>Metazoa</taxon>
        <taxon>Ecdysozoa</taxon>
        <taxon>Arthropoda</taxon>
        <taxon>Chelicerata</taxon>
        <taxon>Arachnida</taxon>
        <taxon>Acari</taxon>
        <taxon>Acariformes</taxon>
        <taxon>Sarcoptiformes</taxon>
        <taxon>Oribatida</taxon>
        <taxon>Brachypylina</taxon>
        <taxon>Oppioidea</taxon>
        <taxon>Oppiidae</taxon>
        <taxon>Oppiella</taxon>
    </lineage>
</organism>
<dbReference type="EMBL" id="OC920973">
    <property type="protein sequence ID" value="CAD7652992.1"/>
    <property type="molecule type" value="Genomic_DNA"/>
</dbReference>
<evidence type="ECO:0000256" key="1">
    <source>
        <dbReference type="ARBA" id="ARBA00008390"/>
    </source>
</evidence>
<evidence type="ECO:0000313" key="4">
    <source>
        <dbReference type="EMBL" id="CAD7666078.1"/>
    </source>
</evidence>
<proteinExistence type="inferred from homology"/>
<dbReference type="PRINTS" id="PR00178">
    <property type="entry name" value="FATTYACIDBP"/>
</dbReference>
<dbReference type="InterPro" id="IPR031259">
    <property type="entry name" value="ILBP"/>
</dbReference>
<dbReference type="InterPro" id="IPR012674">
    <property type="entry name" value="Calycin"/>
</dbReference>
<evidence type="ECO:0000313" key="5">
    <source>
        <dbReference type="Proteomes" id="UP000728032"/>
    </source>
</evidence>
<dbReference type="InterPro" id="IPR000463">
    <property type="entry name" value="Fatty_acid-bd"/>
</dbReference>
<dbReference type="EMBL" id="CAJPVJ010051833">
    <property type="protein sequence ID" value="CAG2183205.1"/>
    <property type="molecule type" value="Genomic_DNA"/>
</dbReference>
<dbReference type="AlphaFoldDB" id="A0A7R9QPF0"/>
<dbReference type="CDD" id="cd00742">
    <property type="entry name" value="FABP"/>
    <property type="match status" value="1"/>
</dbReference>
<dbReference type="SUPFAM" id="SSF50814">
    <property type="entry name" value="Lipocalins"/>
    <property type="match status" value="1"/>
</dbReference>
<protein>
    <submittedName>
        <fullName evidence="3">Uncharacterized protein</fullName>
    </submittedName>
</protein>
<name>A0A7R9QPF0_9ACAR</name>
<keyword evidence="2" id="KW-0446">Lipid-binding</keyword>
<dbReference type="EMBL" id="OC966658">
    <property type="protein sequence ID" value="CAD7666078.1"/>
    <property type="molecule type" value="Genomic_DNA"/>
</dbReference>
<evidence type="ECO:0000256" key="2">
    <source>
        <dbReference type="ARBA" id="ARBA00023121"/>
    </source>
</evidence>
<dbReference type="GO" id="GO:0008289">
    <property type="term" value="F:lipid binding"/>
    <property type="evidence" value="ECO:0007669"/>
    <property type="project" value="UniProtKB-KW"/>
</dbReference>
<dbReference type="OrthoDB" id="354351at2759"/>
<evidence type="ECO:0000313" key="3">
    <source>
        <dbReference type="EMBL" id="CAD7652992.1"/>
    </source>
</evidence>
<keyword evidence="5" id="KW-1185">Reference proteome</keyword>